<feature type="compositionally biased region" description="Polar residues" evidence="2">
    <location>
        <begin position="474"/>
        <end position="490"/>
    </location>
</feature>
<feature type="compositionally biased region" description="Basic and acidic residues" evidence="2">
    <location>
        <begin position="491"/>
        <end position="503"/>
    </location>
</feature>
<sequence>MTEVSDDDDVSLTSTVPSPPKENYYVDTIHAERETSQGIEYLVGWEDYPIERSSWETAAQFDDEQTLLDWEDKKREVAAGRLEEFDLTDFNRRLHEAEQACQKRKHKRHLKRERLAKGQLGPSNTRLFSSTSNGPRVIDSNVTLNPGTGTANVYSIRATNPSQVEPSPSQSIRGGLTRPPLVGFGTGRGGRIRSRPRRSYDNDPSAPPKMFKLLSTKHRYEKARGYEPAPNVNQLELMRPSEWSSTAASYSSNPGSQQNTNIKGQEPGESPRRTISDVPDTDTLVSQPETSRSDDSKTSNHSSPVSDRPRRLSDRSRDPYLIPRRRPGPEAKWIKKEGGTYFVNPGELLCTLYYGPDKKEIGEVRMCGLDKTRRSRFLRTKKGHVLEIWFQHLCNLPDYNLLCRNGQRGHLTEKTTGTVNYSQNNTAFADKPAPEAQRELIFLNQENSPSIIEAPTARIGLESRPHTNTATSLMNRRTSSDSRQTLQRRSSGIDHMDIDQDSKDPTAAVNIDQRQPQLGMQLPFDLDYEFEKRFGVTFQTLATVAEKRLAGSFYVLFPQGSGGIEEECQAVVEFLKAHHSEKNKAIVYSNRTPEDWEKFTQAKNGVILIHESFLDFYKLQGLGNLCRQSTFNFWSFILNKELGDNRPYFQRMFQTGGVILITADYMLSDPRGTVVVLSWFEDYAKSRYPGTWKLMLPPDILNWLQKQIEVTGNSSYLWLAMYHLIMQITFIGDAKSRDILTGAEAGYTPNTVISPPKLPGYGFRTNDEIPDIPKDRTLTQEQRNADHLVEFYAGWALINCYQFRKFLVLTASALPRWDEWHHLQIRVGSTAFIKYFDINYRWYWEKLKHSAARSNYHSERSSQTPFTPQTPRAGSSESAISRATPSFIPPLSHHYPQPYQ</sequence>
<dbReference type="AlphaFoldDB" id="A0A5N6Y6U7"/>
<dbReference type="CDD" id="cd18966">
    <property type="entry name" value="chromodomain"/>
    <property type="match status" value="1"/>
</dbReference>
<dbReference type="Proteomes" id="UP000325558">
    <property type="component" value="Unassembled WGS sequence"/>
</dbReference>
<feature type="region of interest" description="Disordered" evidence="2">
    <location>
        <begin position="160"/>
        <end position="211"/>
    </location>
</feature>
<dbReference type="SUPFAM" id="SSF54160">
    <property type="entry name" value="Chromo domain-like"/>
    <property type="match status" value="1"/>
</dbReference>
<reference evidence="4" key="1">
    <citation type="submission" date="2019-04" db="EMBL/GenBank/DDBJ databases">
        <title>Friends and foes A comparative genomics study of 23 Aspergillus species from section Flavi.</title>
        <authorList>
            <consortium name="DOE Joint Genome Institute"/>
            <person name="Kjaerbolling I."/>
            <person name="Vesth T."/>
            <person name="Frisvad J.C."/>
            <person name="Nybo J.L."/>
            <person name="Theobald S."/>
            <person name="Kildgaard S."/>
            <person name="Isbrandt T."/>
            <person name="Kuo A."/>
            <person name="Sato A."/>
            <person name="Lyhne E.K."/>
            <person name="Kogle M.E."/>
            <person name="Wiebenga A."/>
            <person name="Kun R.S."/>
            <person name="Lubbers R.J."/>
            <person name="Makela M.R."/>
            <person name="Barry K."/>
            <person name="Chovatia M."/>
            <person name="Clum A."/>
            <person name="Daum C."/>
            <person name="Haridas S."/>
            <person name="He G."/>
            <person name="LaButti K."/>
            <person name="Lipzen A."/>
            <person name="Mondo S."/>
            <person name="Riley R."/>
            <person name="Salamov A."/>
            <person name="Simmons B.A."/>
            <person name="Magnuson J.K."/>
            <person name="Henrissat B."/>
            <person name="Mortensen U.H."/>
            <person name="Larsen T.O."/>
            <person name="Devries R.P."/>
            <person name="Grigoriev I.V."/>
            <person name="Machida M."/>
            <person name="Baker S.E."/>
            <person name="Andersen M.R."/>
        </authorList>
    </citation>
    <scope>NUCLEOTIDE SEQUENCE</scope>
    <source>
        <strain evidence="4">CBS 117612</strain>
    </source>
</reference>
<feature type="domain" description="Chromo" evidence="3">
    <location>
        <begin position="24"/>
        <end position="74"/>
    </location>
</feature>
<dbReference type="InterPro" id="IPR000953">
    <property type="entry name" value="Chromo/chromo_shadow_dom"/>
</dbReference>
<organism evidence="4">
    <name type="scientific">Aspergillus arachidicola</name>
    <dbReference type="NCBI Taxonomy" id="656916"/>
    <lineage>
        <taxon>Eukaryota</taxon>
        <taxon>Fungi</taxon>
        <taxon>Dikarya</taxon>
        <taxon>Ascomycota</taxon>
        <taxon>Pezizomycotina</taxon>
        <taxon>Eurotiomycetes</taxon>
        <taxon>Eurotiomycetidae</taxon>
        <taxon>Eurotiales</taxon>
        <taxon>Aspergillaceae</taxon>
        <taxon>Aspergillus</taxon>
        <taxon>Aspergillus subgen. Circumdati</taxon>
    </lineage>
</organism>
<dbReference type="InterPro" id="IPR016197">
    <property type="entry name" value="Chromo-like_dom_sf"/>
</dbReference>
<feature type="region of interest" description="Disordered" evidence="2">
    <location>
        <begin position="1"/>
        <end position="23"/>
    </location>
</feature>
<feature type="compositionally biased region" description="Basic and acidic residues" evidence="2">
    <location>
        <begin position="307"/>
        <end position="318"/>
    </location>
</feature>
<evidence type="ECO:0000259" key="3">
    <source>
        <dbReference type="PROSITE" id="PS50013"/>
    </source>
</evidence>
<dbReference type="Gene3D" id="2.40.50.40">
    <property type="match status" value="1"/>
</dbReference>
<evidence type="ECO:0000256" key="2">
    <source>
        <dbReference type="SAM" id="MobiDB-lite"/>
    </source>
</evidence>
<feature type="compositionally biased region" description="Polar residues" evidence="2">
    <location>
        <begin position="160"/>
        <end position="172"/>
    </location>
</feature>
<feature type="region of interest" description="Disordered" evidence="2">
    <location>
        <begin position="856"/>
        <end position="900"/>
    </location>
</feature>
<dbReference type="PROSITE" id="PS50013">
    <property type="entry name" value="CHROMO_2"/>
    <property type="match status" value="1"/>
</dbReference>
<dbReference type="GO" id="GO:0006338">
    <property type="term" value="P:chromatin remodeling"/>
    <property type="evidence" value="ECO:0007669"/>
    <property type="project" value="UniProtKB-ARBA"/>
</dbReference>
<proteinExistence type="predicted"/>
<feature type="region of interest" description="Disordered" evidence="2">
    <location>
        <begin position="243"/>
        <end position="327"/>
    </location>
</feature>
<evidence type="ECO:0000256" key="1">
    <source>
        <dbReference type="ARBA" id="ARBA00011353"/>
    </source>
</evidence>
<comment type="subunit">
    <text evidence="1">Component of the NuA4 histone acetyltransferase complex.</text>
</comment>
<feature type="region of interest" description="Disordered" evidence="2">
    <location>
        <begin position="474"/>
        <end position="503"/>
    </location>
</feature>
<feature type="compositionally biased region" description="Low complexity" evidence="2">
    <location>
        <begin position="243"/>
        <end position="256"/>
    </location>
</feature>
<dbReference type="EMBL" id="ML737142">
    <property type="protein sequence ID" value="KAE8341202.1"/>
    <property type="molecule type" value="Genomic_DNA"/>
</dbReference>
<gene>
    <name evidence="4" type="ORF">BDV24DRAFT_151377</name>
</gene>
<dbReference type="OrthoDB" id="1918685at2759"/>
<feature type="compositionally biased region" description="Polar residues" evidence="2">
    <location>
        <begin position="861"/>
        <end position="884"/>
    </location>
</feature>
<feature type="compositionally biased region" description="Acidic residues" evidence="2">
    <location>
        <begin position="1"/>
        <end position="10"/>
    </location>
</feature>
<evidence type="ECO:0000313" key="4">
    <source>
        <dbReference type="EMBL" id="KAE8341202.1"/>
    </source>
</evidence>
<name>A0A5N6Y6U7_9EURO</name>
<accession>A0A5N6Y6U7</accession>
<protein>
    <recommendedName>
        <fullName evidence="3">Chromo domain-containing protein</fullName>
    </recommendedName>
</protein>